<feature type="region of interest" description="Disordered" evidence="1">
    <location>
        <begin position="224"/>
        <end position="261"/>
    </location>
</feature>
<evidence type="ECO:0000259" key="4">
    <source>
        <dbReference type="Pfam" id="PF24053"/>
    </source>
</evidence>
<dbReference type="Gramene" id="Manes.10G001600.1.v8.1">
    <property type="protein sequence ID" value="Manes.10G001600.1.v8.1.CDS"/>
    <property type="gene ID" value="Manes.10G001600.v8.1"/>
</dbReference>
<evidence type="ECO:0000313" key="5">
    <source>
        <dbReference type="EMBL" id="OAY38272.1"/>
    </source>
</evidence>
<organism evidence="5 6">
    <name type="scientific">Manihot esculenta</name>
    <name type="common">Cassava</name>
    <name type="synonym">Jatropha manihot</name>
    <dbReference type="NCBI Taxonomy" id="3983"/>
    <lineage>
        <taxon>Eukaryota</taxon>
        <taxon>Viridiplantae</taxon>
        <taxon>Streptophyta</taxon>
        <taxon>Embryophyta</taxon>
        <taxon>Tracheophyta</taxon>
        <taxon>Spermatophyta</taxon>
        <taxon>Magnoliopsida</taxon>
        <taxon>eudicotyledons</taxon>
        <taxon>Gunneridae</taxon>
        <taxon>Pentapetalae</taxon>
        <taxon>rosids</taxon>
        <taxon>fabids</taxon>
        <taxon>Malpighiales</taxon>
        <taxon>Euphorbiaceae</taxon>
        <taxon>Crotonoideae</taxon>
        <taxon>Manihoteae</taxon>
        <taxon>Manihot</taxon>
    </lineage>
</organism>
<evidence type="ECO:0000256" key="2">
    <source>
        <dbReference type="SAM" id="Phobius"/>
    </source>
</evidence>
<proteinExistence type="predicted"/>
<evidence type="ECO:0000313" key="6">
    <source>
        <dbReference type="Proteomes" id="UP000091857"/>
    </source>
</evidence>
<evidence type="ECO:0000256" key="1">
    <source>
        <dbReference type="SAM" id="MobiDB-lite"/>
    </source>
</evidence>
<feature type="transmembrane region" description="Helical" evidence="2">
    <location>
        <begin position="160"/>
        <end position="179"/>
    </location>
</feature>
<keyword evidence="2" id="KW-0812">Transmembrane</keyword>
<feature type="signal peptide" evidence="3">
    <location>
        <begin position="1"/>
        <end position="21"/>
    </location>
</feature>
<reference evidence="6" key="1">
    <citation type="journal article" date="2016" name="Nat. Biotechnol.">
        <title>Sequencing wild and cultivated cassava and related species reveals extensive interspecific hybridization and genetic diversity.</title>
        <authorList>
            <person name="Bredeson J.V."/>
            <person name="Lyons J.B."/>
            <person name="Prochnik S.E."/>
            <person name="Wu G.A."/>
            <person name="Ha C.M."/>
            <person name="Edsinger-Gonzales E."/>
            <person name="Grimwood J."/>
            <person name="Schmutz J."/>
            <person name="Rabbi I.Y."/>
            <person name="Egesi C."/>
            <person name="Nauluvula P."/>
            <person name="Lebot V."/>
            <person name="Ndunguru J."/>
            <person name="Mkamilo G."/>
            <person name="Bart R.S."/>
            <person name="Setter T.L."/>
            <person name="Gleadow R.M."/>
            <person name="Kulakow P."/>
            <person name="Ferguson M.E."/>
            <person name="Rounsley S."/>
            <person name="Rokhsar D.S."/>
        </authorList>
    </citation>
    <scope>NUCLEOTIDE SEQUENCE [LARGE SCALE GENOMIC DNA]</scope>
    <source>
        <strain evidence="6">cv. AM560-2</strain>
    </source>
</reference>
<feature type="compositionally biased region" description="Polar residues" evidence="1">
    <location>
        <begin position="238"/>
        <end position="249"/>
    </location>
</feature>
<sequence length="261" mass="28585">MNIRVGMVFLLVFIAADESYATQISPSPGPEPNLGYGGTPPIVALTDERCSDSFTRSCNLNHMTACLNISAASKDLFLVVQNDGEDSLKVNVTVVDINVAIPEIQVPKHQAKKIKIMANIEGSPYVTIKSGILKCAIPIGSKKSNSGFYKQFATHLSPIYGVYLLFFTFLIAGGSWACCKIVKNERHDGGVQYQELEMGQAESHSANDEEMALGWNQSWDDDWVEQKEGKPLDEHLTENVSANGHASPTSDKDGWGNDWDD</sequence>
<dbReference type="STRING" id="3983.A0A2C9V366"/>
<dbReference type="Proteomes" id="UP000091857">
    <property type="component" value="Chromosome 10"/>
</dbReference>
<keyword evidence="6" id="KW-1185">Reference proteome</keyword>
<feature type="chain" id="PRO_5012474503" description="DUF7356 domain-containing protein" evidence="3">
    <location>
        <begin position="22"/>
        <end position="261"/>
    </location>
</feature>
<accession>A0A2C9V366</accession>
<evidence type="ECO:0000256" key="3">
    <source>
        <dbReference type="SAM" id="SignalP"/>
    </source>
</evidence>
<keyword evidence="2" id="KW-1133">Transmembrane helix</keyword>
<keyword evidence="3" id="KW-0732">Signal</keyword>
<keyword evidence="2" id="KW-0472">Membrane</keyword>
<dbReference type="PANTHER" id="PTHR34200">
    <property type="entry name" value="DENTIN SIALOPHOSPHOPROTEIN-LIKE ISOFORM X1"/>
    <property type="match status" value="1"/>
</dbReference>
<comment type="caution">
    <text evidence="5">The sequence shown here is derived from an EMBL/GenBank/DDBJ whole genome shotgun (WGS) entry which is preliminary data.</text>
</comment>
<name>A0A2C9V366_MANES</name>
<dbReference type="OrthoDB" id="785602at2759"/>
<dbReference type="Pfam" id="PF24053">
    <property type="entry name" value="DUF7356"/>
    <property type="match status" value="1"/>
</dbReference>
<dbReference type="EMBL" id="CM004396">
    <property type="protein sequence ID" value="OAY38272.1"/>
    <property type="molecule type" value="Genomic_DNA"/>
</dbReference>
<dbReference type="InterPro" id="IPR055780">
    <property type="entry name" value="DUF7356"/>
</dbReference>
<feature type="compositionally biased region" description="Basic and acidic residues" evidence="1">
    <location>
        <begin position="224"/>
        <end position="237"/>
    </location>
</feature>
<protein>
    <recommendedName>
        <fullName evidence="4">DUF7356 domain-containing protein</fullName>
    </recommendedName>
</protein>
<dbReference type="PANTHER" id="PTHR34200:SF5">
    <property type="match status" value="1"/>
</dbReference>
<gene>
    <name evidence="5" type="ORF">MANES_10G001600v8</name>
</gene>
<dbReference type="AlphaFoldDB" id="A0A2C9V366"/>
<feature type="domain" description="DUF7356" evidence="4">
    <location>
        <begin position="46"/>
        <end position="142"/>
    </location>
</feature>